<gene>
    <name evidence="1" type="ORF">L0U89_17630</name>
</gene>
<name>A0ABS9BY28_9BACT</name>
<protein>
    <submittedName>
        <fullName evidence="1">EboA domain-containing protein</fullName>
    </submittedName>
</protein>
<proteinExistence type="predicted"/>
<sequence>MSDSTRFAAFLWEVLKQQSEASSMDWLGLQGEEIQKSQASMKFFLAFGKASRYFKKEPLILSASKIHEAKSLRPGFSPESWDQLQAARTYLLLQYPSQDEAAWMKSVRQLFETADMHELKSLYAALPLMPFQEHLVARAVEGLRTNITLVFDAVALNNPFPAEHLEEAAWNQMVVKAIFMQRPLFQILDSDRRANENLAHTLVDFAHERWAAGRSVMPEAWRFVAPFLNSQRLGDIRKVIATKDPLQVEAALLACHQSPLPEAKVLLGEFPELKKEIESGSINWTSIGERFREANP</sequence>
<reference evidence="1 2" key="1">
    <citation type="submission" date="2022-01" db="EMBL/GenBank/DDBJ databases">
        <title>Mariniradius saccharolyticus sp. nov., isolated from sediment of a river.</title>
        <authorList>
            <person name="Liu H."/>
        </authorList>
    </citation>
    <scope>NUCLEOTIDE SEQUENCE [LARGE SCALE GENOMIC DNA]</scope>
    <source>
        <strain evidence="1 2">RY-2</strain>
    </source>
</reference>
<evidence type="ECO:0000313" key="2">
    <source>
        <dbReference type="Proteomes" id="UP001201449"/>
    </source>
</evidence>
<comment type="caution">
    <text evidence="1">The sequence shown here is derived from an EMBL/GenBank/DDBJ whole genome shotgun (WGS) entry which is preliminary data.</text>
</comment>
<keyword evidence="2" id="KW-1185">Reference proteome</keyword>
<evidence type="ECO:0000313" key="1">
    <source>
        <dbReference type="EMBL" id="MCF1752883.1"/>
    </source>
</evidence>
<dbReference type="NCBIfam" id="NF035938">
    <property type="entry name" value="EboA_domain"/>
    <property type="match status" value="1"/>
</dbReference>
<dbReference type="InterPro" id="IPR047715">
    <property type="entry name" value="EboA_dom"/>
</dbReference>
<dbReference type="Proteomes" id="UP001201449">
    <property type="component" value="Unassembled WGS sequence"/>
</dbReference>
<dbReference type="RefSeq" id="WP_234862719.1">
    <property type="nucleotide sequence ID" value="NZ_JAKEVZ010000016.1"/>
</dbReference>
<accession>A0ABS9BY28</accession>
<dbReference type="EMBL" id="JAKEVZ010000016">
    <property type="protein sequence ID" value="MCF1752883.1"/>
    <property type="molecule type" value="Genomic_DNA"/>
</dbReference>
<organism evidence="1 2">
    <name type="scientific">Mariniradius sediminis</name>
    <dbReference type="NCBI Taxonomy" id="2909237"/>
    <lineage>
        <taxon>Bacteria</taxon>
        <taxon>Pseudomonadati</taxon>
        <taxon>Bacteroidota</taxon>
        <taxon>Cytophagia</taxon>
        <taxon>Cytophagales</taxon>
        <taxon>Cyclobacteriaceae</taxon>
        <taxon>Mariniradius</taxon>
    </lineage>
</organism>